<dbReference type="PANTHER" id="PTHR33495">
    <property type="entry name" value="ANTI-SIGMA FACTOR ANTAGONIST TM_1081-RELATED-RELATED"/>
    <property type="match status" value="1"/>
</dbReference>
<dbReference type="SUPFAM" id="SSF52091">
    <property type="entry name" value="SpoIIaa-like"/>
    <property type="match status" value="1"/>
</dbReference>
<dbReference type="RefSeq" id="WP_002764025.1">
    <property type="nucleotide sequence ID" value="NZ_AHON02000087.1"/>
</dbReference>
<dbReference type="Gene3D" id="3.30.750.24">
    <property type="entry name" value="STAS domain"/>
    <property type="match status" value="1"/>
</dbReference>
<dbReference type="Proteomes" id="UP000006329">
    <property type="component" value="Unassembled WGS sequence"/>
</dbReference>
<dbReference type="CDD" id="cd07043">
    <property type="entry name" value="STAS_anti-anti-sigma_factors"/>
    <property type="match status" value="1"/>
</dbReference>
<dbReference type="InterPro" id="IPR036513">
    <property type="entry name" value="STAS_dom_sf"/>
</dbReference>
<dbReference type="AlphaFoldDB" id="A0A0E2B9E9"/>
<dbReference type="InterPro" id="IPR003658">
    <property type="entry name" value="Anti-sigma_ant"/>
</dbReference>
<evidence type="ECO:0000256" key="2">
    <source>
        <dbReference type="RuleBase" id="RU003749"/>
    </source>
</evidence>
<evidence type="ECO:0000313" key="4">
    <source>
        <dbReference type="EMBL" id="EKO31991.1"/>
    </source>
</evidence>
<evidence type="ECO:0000259" key="3">
    <source>
        <dbReference type="PROSITE" id="PS50801"/>
    </source>
</evidence>
<evidence type="ECO:0000313" key="5">
    <source>
        <dbReference type="Proteomes" id="UP000006329"/>
    </source>
</evidence>
<dbReference type="EMBL" id="AHON02000087">
    <property type="protein sequence ID" value="EKO31991.1"/>
    <property type="molecule type" value="Genomic_DNA"/>
</dbReference>
<reference evidence="4" key="1">
    <citation type="submission" date="2012-10" db="EMBL/GenBank/DDBJ databases">
        <authorList>
            <person name="Harkins D.M."/>
            <person name="Durkin A.S."/>
            <person name="Brinkac L.M."/>
            <person name="Haft D.H."/>
            <person name="Selengut J.D."/>
            <person name="Sanka R."/>
            <person name="DePew J."/>
            <person name="Purushe J."/>
            <person name="Matthias M.A."/>
            <person name="Vinetz J.M."/>
            <person name="Sutton G.G."/>
            <person name="Nierman W.C."/>
            <person name="Fouts D.E."/>
        </authorList>
    </citation>
    <scope>NUCLEOTIDE SEQUENCE [LARGE SCALE GENOMIC DNA]</scope>
    <source>
        <strain evidence="4">MOR084</strain>
    </source>
</reference>
<dbReference type="GO" id="GO:0043856">
    <property type="term" value="F:anti-sigma factor antagonist activity"/>
    <property type="evidence" value="ECO:0007669"/>
    <property type="project" value="InterPro"/>
</dbReference>
<dbReference type="NCBIfam" id="TIGR00377">
    <property type="entry name" value="ant_ant_sig"/>
    <property type="match status" value="1"/>
</dbReference>
<dbReference type="PANTHER" id="PTHR33495:SF15">
    <property type="entry name" value="STAS DOMAIN-CONTAINING PROTEIN"/>
    <property type="match status" value="1"/>
</dbReference>
<dbReference type="InterPro" id="IPR002645">
    <property type="entry name" value="STAS_dom"/>
</dbReference>
<evidence type="ECO:0000256" key="1">
    <source>
        <dbReference type="ARBA" id="ARBA00009013"/>
    </source>
</evidence>
<gene>
    <name evidence="4" type="ORF">LEP1GSC179_0349</name>
</gene>
<proteinExistence type="inferred from homology"/>
<comment type="caution">
    <text evidence="4">The sequence shown here is derived from an EMBL/GenBank/DDBJ whole genome shotgun (WGS) entry which is preliminary data.</text>
</comment>
<sequence>MESFNTEILTEGTTCTIRIQGSISLKNAFALKELIIKKHGEGFTDIVLDFSGDAYLDSSGIGAIFNSQKYVTERNGSLKLKNISRDVMTILKIANLDKHLDIIH</sequence>
<dbReference type="Pfam" id="PF01740">
    <property type="entry name" value="STAS"/>
    <property type="match status" value="1"/>
</dbReference>
<feature type="domain" description="STAS" evidence="3">
    <location>
        <begin position="4"/>
        <end position="104"/>
    </location>
</feature>
<name>A0A0E2B9E9_9LEPT</name>
<protein>
    <recommendedName>
        <fullName evidence="2">Anti-sigma factor antagonist</fullName>
    </recommendedName>
</protein>
<dbReference type="PROSITE" id="PS50801">
    <property type="entry name" value="STAS"/>
    <property type="match status" value="1"/>
</dbReference>
<dbReference type="FunFam" id="3.30.750.24:FF:000017">
    <property type="entry name" value="Anti-sigma factor antagonist"/>
    <property type="match status" value="1"/>
</dbReference>
<organism evidence="4 5">
    <name type="scientific">Leptospira santarosai str. MOR084</name>
    <dbReference type="NCBI Taxonomy" id="1049984"/>
    <lineage>
        <taxon>Bacteria</taxon>
        <taxon>Pseudomonadati</taxon>
        <taxon>Spirochaetota</taxon>
        <taxon>Spirochaetia</taxon>
        <taxon>Leptospirales</taxon>
        <taxon>Leptospiraceae</taxon>
        <taxon>Leptospira</taxon>
    </lineage>
</organism>
<dbReference type="GeneID" id="29738831"/>
<keyword evidence="5" id="KW-1185">Reference proteome</keyword>
<accession>A0A0E2B9E9</accession>
<comment type="similarity">
    <text evidence="1 2">Belongs to the anti-sigma-factor antagonist family.</text>
</comment>